<dbReference type="EMBL" id="AP027151">
    <property type="protein sequence ID" value="BDV44037.1"/>
    <property type="molecule type" value="Genomic_DNA"/>
</dbReference>
<name>A0ABN6VZB0_9BACT</name>
<gene>
    <name evidence="1" type="ORF">GURASL_29600</name>
</gene>
<dbReference type="RefSeq" id="WP_282000149.1">
    <property type="nucleotide sequence ID" value="NZ_AP027151.1"/>
</dbReference>
<accession>A0ABN6VZB0</accession>
<organism evidence="1 2">
    <name type="scientific">Geotalea uraniireducens</name>
    <dbReference type="NCBI Taxonomy" id="351604"/>
    <lineage>
        <taxon>Bacteria</taxon>
        <taxon>Pseudomonadati</taxon>
        <taxon>Thermodesulfobacteriota</taxon>
        <taxon>Desulfuromonadia</taxon>
        <taxon>Geobacterales</taxon>
        <taxon>Geobacteraceae</taxon>
        <taxon>Geotalea</taxon>
    </lineage>
</organism>
<proteinExistence type="predicted"/>
<keyword evidence="2" id="KW-1185">Reference proteome</keyword>
<sequence length="78" mass="8184">MEFFVCPCPATGNVILDGVDQGPNKDSAGVLQPKQCSAGRHTVSLRCPAGKNCTPSQVAVVIRDTDPIAPQEVAFQCV</sequence>
<reference evidence="1 2" key="1">
    <citation type="submission" date="2022-12" db="EMBL/GenBank/DDBJ databases">
        <title>Polyphasic characterization of Geotalea uranireducens NIT-SL11 newly isolated from a complex of sewage sludge and microbially reduced graphene oxide.</title>
        <authorList>
            <person name="Xie L."/>
            <person name="Yoshida N."/>
            <person name="Meng L."/>
        </authorList>
    </citation>
    <scope>NUCLEOTIDE SEQUENCE [LARGE SCALE GENOMIC DNA]</scope>
    <source>
        <strain evidence="1 2">NIT-SL11</strain>
    </source>
</reference>
<evidence type="ECO:0000313" key="1">
    <source>
        <dbReference type="EMBL" id="BDV44037.1"/>
    </source>
</evidence>
<dbReference type="Proteomes" id="UP001317705">
    <property type="component" value="Chromosome"/>
</dbReference>
<evidence type="ECO:0000313" key="2">
    <source>
        <dbReference type="Proteomes" id="UP001317705"/>
    </source>
</evidence>
<protein>
    <submittedName>
        <fullName evidence="1">Uncharacterized protein</fullName>
    </submittedName>
</protein>